<evidence type="ECO:0000259" key="8">
    <source>
        <dbReference type="Pfam" id="PF05193"/>
    </source>
</evidence>
<accession>A0A836FAT3</accession>
<organism evidence="11 12">
    <name type="scientific">Pseudoatta argentina</name>
    <dbReference type="NCBI Taxonomy" id="621737"/>
    <lineage>
        <taxon>Eukaryota</taxon>
        <taxon>Metazoa</taxon>
        <taxon>Ecdysozoa</taxon>
        <taxon>Arthropoda</taxon>
        <taxon>Hexapoda</taxon>
        <taxon>Insecta</taxon>
        <taxon>Pterygota</taxon>
        <taxon>Neoptera</taxon>
        <taxon>Endopterygota</taxon>
        <taxon>Hymenoptera</taxon>
        <taxon>Apocrita</taxon>
        <taxon>Aculeata</taxon>
        <taxon>Formicoidea</taxon>
        <taxon>Formicidae</taxon>
        <taxon>Myrmicinae</taxon>
        <taxon>Pseudoatta</taxon>
    </lineage>
</organism>
<dbReference type="InterPro" id="IPR054734">
    <property type="entry name" value="PqqF-like_C_4"/>
</dbReference>
<dbReference type="InterPro" id="IPR011249">
    <property type="entry name" value="Metalloenz_LuxS/M16"/>
</dbReference>
<keyword evidence="5" id="KW-0862">Zinc</keyword>
<keyword evidence="3" id="KW-0479">Metal-binding</keyword>
<dbReference type="PANTHER" id="PTHR43690:SF18">
    <property type="entry name" value="INSULIN-DEGRADING ENZYME-RELATED"/>
    <property type="match status" value="1"/>
</dbReference>
<keyword evidence="4" id="KW-0378">Hydrolase</keyword>
<dbReference type="InterPro" id="IPR050626">
    <property type="entry name" value="Peptidase_M16"/>
</dbReference>
<evidence type="ECO:0000313" key="11">
    <source>
        <dbReference type="EMBL" id="KAG5323599.1"/>
    </source>
</evidence>
<evidence type="ECO:0000256" key="2">
    <source>
        <dbReference type="ARBA" id="ARBA00022670"/>
    </source>
</evidence>
<dbReference type="Pfam" id="PF16187">
    <property type="entry name" value="Peptidase_M16_M"/>
    <property type="match status" value="1"/>
</dbReference>
<evidence type="ECO:0000259" key="7">
    <source>
        <dbReference type="Pfam" id="PF00675"/>
    </source>
</evidence>
<feature type="non-terminal residue" evidence="11">
    <location>
        <position position="983"/>
    </location>
</feature>
<feature type="domain" description="Coenzyme PQQ synthesis protein F-like C-terminal lobe" evidence="10">
    <location>
        <begin position="785"/>
        <end position="875"/>
    </location>
</feature>
<dbReference type="EMBL" id="JAANIA010000554">
    <property type="protein sequence ID" value="KAG5323599.1"/>
    <property type="molecule type" value="Genomic_DNA"/>
</dbReference>
<evidence type="ECO:0000259" key="9">
    <source>
        <dbReference type="Pfam" id="PF16187"/>
    </source>
</evidence>
<keyword evidence="2" id="KW-0645">Protease</keyword>
<dbReference type="Pfam" id="PF00675">
    <property type="entry name" value="Peptidase_M16"/>
    <property type="match status" value="1"/>
</dbReference>
<keyword evidence="6" id="KW-0482">Metalloprotease</keyword>
<dbReference type="Pfam" id="PF22456">
    <property type="entry name" value="PqqF-like_C_4"/>
    <property type="match status" value="1"/>
</dbReference>
<name>A0A836FAT3_9HYME</name>
<reference evidence="11" key="1">
    <citation type="submission" date="2020-02" db="EMBL/GenBank/DDBJ databases">
        <title>Relaxed selection underlies rapid genomic changes in the transitions from sociality to social parasitism in ants.</title>
        <authorList>
            <person name="Bi X."/>
        </authorList>
    </citation>
    <scope>NUCLEOTIDE SEQUENCE</scope>
    <source>
        <strain evidence="11">BGI-DK2014c</strain>
        <tissue evidence="11">Whole body</tissue>
    </source>
</reference>
<dbReference type="GO" id="GO:0046872">
    <property type="term" value="F:metal ion binding"/>
    <property type="evidence" value="ECO:0007669"/>
    <property type="project" value="UniProtKB-KW"/>
</dbReference>
<dbReference type="GO" id="GO:0008237">
    <property type="term" value="F:metallopeptidase activity"/>
    <property type="evidence" value="ECO:0007669"/>
    <property type="project" value="UniProtKB-KW"/>
</dbReference>
<feature type="domain" description="Peptidase M16 N-terminal" evidence="7">
    <location>
        <begin position="22"/>
        <end position="145"/>
    </location>
</feature>
<evidence type="ECO:0000313" key="12">
    <source>
        <dbReference type="Proteomes" id="UP000668214"/>
    </source>
</evidence>
<sequence>MKYKDCEEGCSSAKRVKRDVWKASCGLCVGVGSFSDPPEVPGLAHFLQRMVFTGSEKYTNEDFKGFISLHGGTTYGATDCEYTRFYFDIPDTQLLSALIPFGILFDECWIKKDAITREREIIQREFQLDSSNSDKNRKERLLSFIAQSGHPASKFLWSKSLALNNDIDDDKLYEELQKFRERHYSAHRMKLVIQAIIILPLDILEMYVQTCFNDISSNWLPSDDFTEFKDGKSFDTDDPKQMYKQIKSLEHTTQVCNLDTQIQKKSMCINAYKNKSCLLQLHVTWVLPSLLNLYRSKPIKYISWIIEHKGSNSLTSYLRKKMWGLDVFCGNCDNDNDFGYNSMYFLFEIKVELTYKGVQHQQDILDAIFSFINLVKKTGPQESIHNELYKIGNNNFRFFSKHDDVFDLCKRMHFYQPRDYLTGKHIYFEYNPEAIQKYLDLLMPETAKIMIFDKNVKSYIVEPHFKINYLRIEILNEYIERWKSIEPLPDFNLPSCNKFLTNNFSIISVPTEASKYPVKIHQDCLSEIWFHPKFHWPTCHINLNIYSSLNLKSVKNANLLQMYCNILKYLLLEELHPAIMAGFDYEINVNEEVTGITIQISGFNENLPLWLMVIANYMVNPVPVSKDLFKIIKTQQIKAYYNKFIKPEKFIKDMELWILKSCNYTYVQKYKSLRKCFLGDYRDFLKSFTNNLYFQCLVQGNVMKDSTISIIQQFIKKINCFSLSKQEVLPTEINYIPPCTSYFKLKNMNRNDVNSIVTNYYQVGTTIELSVLIQLMLIIMKESLMNLRIQEKFSYVSCDFRDINGMLGYSITVYTQADECTTEYIDQRIEEFLNSFQIVLEQFSEKKLDDVKEGLRISKQHDDTEILKNRVNRDWSEITKQQYMFDRYEKEALAIDNININKLREFFKKHTLNESSFRKLSTHLVGTPKEVAVNAEIFKSHYSVSVMRLIIDDSQHISATDLHITNVNEYKNKFIITCNLQSV</sequence>
<evidence type="ECO:0000259" key="10">
    <source>
        <dbReference type="Pfam" id="PF22456"/>
    </source>
</evidence>
<dbReference type="InterPro" id="IPR011765">
    <property type="entry name" value="Pept_M16_N"/>
</dbReference>
<dbReference type="GO" id="GO:0006508">
    <property type="term" value="P:proteolysis"/>
    <property type="evidence" value="ECO:0007669"/>
    <property type="project" value="UniProtKB-KW"/>
</dbReference>
<feature type="domain" description="Peptidase M16 C-terminal" evidence="8">
    <location>
        <begin position="173"/>
        <end position="386"/>
    </location>
</feature>
<keyword evidence="12" id="KW-1185">Reference proteome</keyword>
<dbReference type="Gene3D" id="3.30.830.10">
    <property type="entry name" value="Metalloenzyme, LuxS/M16 peptidase-like"/>
    <property type="match status" value="4"/>
</dbReference>
<dbReference type="SUPFAM" id="SSF63411">
    <property type="entry name" value="LuxS/MPP-like metallohydrolase"/>
    <property type="match status" value="4"/>
</dbReference>
<feature type="non-terminal residue" evidence="11">
    <location>
        <position position="1"/>
    </location>
</feature>
<proteinExistence type="inferred from homology"/>
<comment type="caution">
    <text evidence="11">The sequence shown here is derived from an EMBL/GenBank/DDBJ whole genome shotgun (WGS) entry which is preliminary data.</text>
</comment>
<dbReference type="Pfam" id="PF05193">
    <property type="entry name" value="Peptidase_M16_C"/>
    <property type="match status" value="1"/>
</dbReference>
<dbReference type="FunFam" id="3.30.830.10:FF:000005">
    <property type="entry name" value="nardilysin isoform X1"/>
    <property type="match status" value="1"/>
</dbReference>
<evidence type="ECO:0000256" key="6">
    <source>
        <dbReference type="ARBA" id="ARBA00023049"/>
    </source>
</evidence>
<feature type="domain" description="Peptidase M16 middle/third" evidence="9">
    <location>
        <begin position="396"/>
        <end position="671"/>
    </location>
</feature>
<comment type="similarity">
    <text evidence="1">Belongs to the peptidase M16 family.</text>
</comment>
<evidence type="ECO:0000256" key="4">
    <source>
        <dbReference type="ARBA" id="ARBA00022801"/>
    </source>
</evidence>
<dbReference type="AlphaFoldDB" id="A0A836FAT3"/>
<protein>
    <submittedName>
        <fullName evidence="11">NRDC protein</fullName>
    </submittedName>
</protein>
<dbReference type="InterPro" id="IPR032632">
    <property type="entry name" value="Peptidase_M16_M"/>
</dbReference>
<evidence type="ECO:0000256" key="1">
    <source>
        <dbReference type="ARBA" id="ARBA00007261"/>
    </source>
</evidence>
<dbReference type="InterPro" id="IPR007863">
    <property type="entry name" value="Peptidase_M16_C"/>
</dbReference>
<dbReference type="Proteomes" id="UP000668214">
    <property type="component" value="Unassembled WGS sequence"/>
</dbReference>
<evidence type="ECO:0000256" key="3">
    <source>
        <dbReference type="ARBA" id="ARBA00022723"/>
    </source>
</evidence>
<gene>
    <name evidence="11" type="primary">Nrdc_10</name>
    <name evidence="11" type="ORF">G6Z78_0002947</name>
</gene>
<evidence type="ECO:0000256" key="5">
    <source>
        <dbReference type="ARBA" id="ARBA00022833"/>
    </source>
</evidence>
<dbReference type="PANTHER" id="PTHR43690">
    <property type="entry name" value="NARDILYSIN"/>
    <property type="match status" value="1"/>
</dbReference>